<protein>
    <submittedName>
        <fullName evidence="1">Uncharacterized protein</fullName>
    </submittedName>
</protein>
<sequence>MISPLLLRWHSNLDDLKEPMDCRSLSFSLFLFCLQP</sequence>
<proteinExistence type="predicted"/>
<dbReference type="AlphaFoldDB" id="A0A2P2N5Q0"/>
<organism evidence="1">
    <name type="scientific">Rhizophora mucronata</name>
    <name type="common">Asiatic mangrove</name>
    <dbReference type="NCBI Taxonomy" id="61149"/>
    <lineage>
        <taxon>Eukaryota</taxon>
        <taxon>Viridiplantae</taxon>
        <taxon>Streptophyta</taxon>
        <taxon>Embryophyta</taxon>
        <taxon>Tracheophyta</taxon>
        <taxon>Spermatophyta</taxon>
        <taxon>Magnoliopsida</taxon>
        <taxon>eudicotyledons</taxon>
        <taxon>Gunneridae</taxon>
        <taxon>Pentapetalae</taxon>
        <taxon>rosids</taxon>
        <taxon>fabids</taxon>
        <taxon>Malpighiales</taxon>
        <taxon>Rhizophoraceae</taxon>
        <taxon>Rhizophora</taxon>
    </lineage>
</organism>
<accession>A0A2P2N5Q0</accession>
<evidence type="ECO:0000313" key="1">
    <source>
        <dbReference type="EMBL" id="MBX37837.1"/>
    </source>
</evidence>
<name>A0A2P2N5Q0_RHIMU</name>
<dbReference type="EMBL" id="GGEC01057353">
    <property type="protein sequence ID" value="MBX37837.1"/>
    <property type="molecule type" value="Transcribed_RNA"/>
</dbReference>
<reference evidence="1" key="1">
    <citation type="submission" date="2018-02" db="EMBL/GenBank/DDBJ databases">
        <title>Rhizophora mucronata_Transcriptome.</title>
        <authorList>
            <person name="Meera S.P."/>
            <person name="Sreeshan A."/>
            <person name="Augustine A."/>
        </authorList>
    </citation>
    <scope>NUCLEOTIDE SEQUENCE</scope>
    <source>
        <tissue evidence="1">Leaf</tissue>
    </source>
</reference>